<dbReference type="RefSeq" id="WP_379735843.1">
    <property type="nucleotide sequence ID" value="NZ_JBHRVV010000001.1"/>
</dbReference>
<proteinExistence type="predicted"/>
<evidence type="ECO:0000313" key="2">
    <source>
        <dbReference type="Proteomes" id="UP001595665"/>
    </source>
</evidence>
<accession>A0ABV7PL03</accession>
<protein>
    <recommendedName>
        <fullName evidence="3">DUF2235 domain-containing protein</fullName>
    </recommendedName>
</protein>
<dbReference type="Proteomes" id="UP001595665">
    <property type="component" value="Unassembled WGS sequence"/>
</dbReference>
<evidence type="ECO:0008006" key="3">
    <source>
        <dbReference type="Google" id="ProtNLM"/>
    </source>
</evidence>
<gene>
    <name evidence="1" type="ORF">ACFOPH_13835</name>
</gene>
<name>A0ABV7PL03_9BURK</name>
<comment type="caution">
    <text evidence="1">The sequence shown here is derived from an EMBL/GenBank/DDBJ whole genome shotgun (WGS) entry which is preliminary data.</text>
</comment>
<reference evidence="2" key="1">
    <citation type="journal article" date="2019" name="Int. J. Syst. Evol. Microbiol.">
        <title>The Global Catalogue of Microorganisms (GCM) 10K type strain sequencing project: providing services to taxonomists for standard genome sequencing and annotation.</title>
        <authorList>
            <consortium name="The Broad Institute Genomics Platform"/>
            <consortium name="The Broad Institute Genome Sequencing Center for Infectious Disease"/>
            <person name="Wu L."/>
            <person name="Ma J."/>
        </authorList>
    </citation>
    <scope>NUCLEOTIDE SEQUENCE [LARGE SCALE GENOMIC DNA]</scope>
    <source>
        <strain evidence="2">CCM 7480</strain>
    </source>
</reference>
<organism evidence="1 2">
    <name type="scientific">Massilia haematophila</name>
    <dbReference type="NCBI Taxonomy" id="457923"/>
    <lineage>
        <taxon>Bacteria</taxon>
        <taxon>Pseudomonadati</taxon>
        <taxon>Pseudomonadota</taxon>
        <taxon>Betaproteobacteria</taxon>
        <taxon>Burkholderiales</taxon>
        <taxon>Oxalobacteraceae</taxon>
        <taxon>Telluria group</taxon>
        <taxon>Massilia</taxon>
    </lineage>
</organism>
<dbReference type="EMBL" id="JBHRVV010000001">
    <property type="protein sequence ID" value="MFC3459315.1"/>
    <property type="molecule type" value="Genomic_DNA"/>
</dbReference>
<sequence>MYQMPPPKPYQDCREVIHVAIFFDGTGNNDEIDGVTKKWSNVARLYLAAKLAAQSVGAARIIPFT</sequence>
<evidence type="ECO:0000313" key="1">
    <source>
        <dbReference type="EMBL" id="MFC3459315.1"/>
    </source>
</evidence>
<keyword evidence="2" id="KW-1185">Reference proteome</keyword>